<keyword evidence="1" id="KW-1185">Reference proteome</keyword>
<evidence type="ECO:0000313" key="2">
    <source>
        <dbReference type="RefSeq" id="XP_030983419.1"/>
    </source>
</evidence>
<sequence>MKPYLTRRKEKEQLLTRAFAGIMARRWLFGDRKNRLSLFVRV</sequence>
<dbReference type="Proteomes" id="UP000515153">
    <property type="component" value="Unplaced"/>
</dbReference>
<organism evidence="1 2">
    <name type="scientific">Pyricularia grisea</name>
    <name type="common">Crabgrass-specific blast fungus</name>
    <name type="synonym">Magnaporthe grisea</name>
    <dbReference type="NCBI Taxonomy" id="148305"/>
    <lineage>
        <taxon>Eukaryota</taxon>
        <taxon>Fungi</taxon>
        <taxon>Dikarya</taxon>
        <taxon>Ascomycota</taxon>
        <taxon>Pezizomycotina</taxon>
        <taxon>Sordariomycetes</taxon>
        <taxon>Sordariomycetidae</taxon>
        <taxon>Magnaporthales</taxon>
        <taxon>Pyriculariaceae</taxon>
        <taxon>Pyricularia</taxon>
    </lineage>
</organism>
<evidence type="ECO:0000313" key="1">
    <source>
        <dbReference type="Proteomes" id="UP000515153"/>
    </source>
</evidence>
<dbReference type="GeneID" id="41959506"/>
<dbReference type="RefSeq" id="XP_030983419.1">
    <property type="nucleotide sequence ID" value="XM_031124597.1"/>
</dbReference>
<reference evidence="2" key="1">
    <citation type="journal article" date="2019" name="Mol. Biol. Evol.">
        <title>Blast fungal genomes show frequent chromosomal changes, gene gains and losses, and effector gene turnover.</title>
        <authorList>
            <person name="Gomez Luciano L.B."/>
            <person name="Jason Tsai I."/>
            <person name="Chuma I."/>
            <person name="Tosa Y."/>
            <person name="Chen Y.H."/>
            <person name="Li J.Y."/>
            <person name="Li M.Y."/>
            <person name="Jade Lu M.Y."/>
            <person name="Nakayashiki H."/>
            <person name="Li W.H."/>
        </authorList>
    </citation>
    <scope>NUCLEOTIDE SEQUENCE</scope>
    <source>
        <strain evidence="2">NI907</strain>
    </source>
</reference>
<protein>
    <submittedName>
        <fullName evidence="2">Uncharacterized protein</fullName>
    </submittedName>
</protein>
<proteinExistence type="predicted"/>
<reference evidence="2" key="2">
    <citation type="submission" date="2019-10" db="EMBL/GenBank/DDBJ databases">
        <authorList>
            <consortium name="NCBI Genome Project"/>
        </authorList>
    </citation>
    <scope>NUCLEOTIDE SEQUENCE</scope>
    <source>
        <strain evidence="2">NI907</strain>
    </source>
</reference>
<accession>A0A6P8B8T6</accession>
<feature type="non-terminal residue" evidence="2">
    <location>
        <position position="42"/>
    </location>
</feature>
<reference evidence="2" key="3">
    <citation type="submission" date="2025-08" db="UniProtKB">
        <authorList>
            <consortium name="RefSeq"/>
        </authorList>
    </citation>
    <scope>IDENTIFICATION</scope>
    <source>
        <strain evidence="2">NI907</strain>
    </source>
</reference>
<name>A0A6P8B8T6_PYRGI</name>
<dbReference type="AlphaFoldDB" id="A0A6P8B8T6"/>
<gene>
    <name evidence="2" type="ORF">PgNI_04552</name>
</gene>
<dbReference type="KEGG" id="pgri:PgNI_04552"/>